<accession>A0ABS4WH94</accession>
<evidence type="ECO:0000259" key="2">
    <source>
        <dbReference type="Pfam" id="PF03372"/>
    </source>
</evidence>
<dbReference type="CDD" id="cd04486">
    <property type="entry name" value="YhcR_OBF_like"/>
    <property type="match status" value="1"/>
</dbReference>
<gene>
    <name evidence="3" type="ORF">JOF46_003477</name>
</gene>
<protein>
    <submittedName>
        <fullName evidence="3">Extracellular nuclease</fullName>
    </submittedName>
</protein>
<dbReference type="InterPro" id="IPR005135">
    <property type="entry name" value="Endo/exonuclease/phosphatase"/>
</dbReference>
<comment type="caution">
    <text evidence="3">The sequence shown here is derived from an EMBL/GenBank/DDBJ whole genome shotgun (WGS) entry which is preliminary data.</text>
</comment>
<organism evidence="3 4">
    <name type="scientific">Paeniglutamicibacter psychrophenolicus</name>
    <dbReference type="NCBI Taxonomy" id="257454"/>
    <lineage>
        <taxon>Bacteria</taxon>
        <taxon>Bacillati</taxon>
        <taxon>Actinomycetota</taxon>
        <taxon>Actinomycetes</taxon>
        <taxon>Micrococcales</taxon>
        <taxon>Micrococcaceae</taxon>
        <taxon>Paeniglutamicibacter</taxon>
    </lineage>
</organism>
<reference evidence="3 4" key="1">
    <citation type="submission" date="2021-03" db="EMBL/GenBank/DDBJ databases">
        <title>Sequencing the genomes of 1000 actinobacteria strains.</title>
        <authorList>
            <person name="Klenk H.-P."/>
        </authorList>
    </citation>
    <scope>NUCLEOTIDE SEQUENCE [LARGE SCALE GENOMIC DNA]</scope>
    <source>
        <strain evidence="3 4">DSM 15454</strain>
    </source>
</reference>
<dbReference type="Proteomes" id="UP000766570">
    <property type="component" value="Unassembled WGS sequence"/>
</dbReference>
<dbReference type="PANTHER" id="PTHR42834:SF1">
    <property type="entry name" value="ENDONUCLEASE_EXONUCLEASE_PHOSPHATASE FAMILY PROTEIN (AFU_ORTHOLOGUE AFUA_3G09210)"/>
    <property type="match status" value="1"/>
</dbReference>
<dbReference type="SUPFAM" id="SSF56219">
    <property type="entry name" value="DNase I-like"/>
    <property type="match status" value="1"/>
</dbReference>
<dbReference type="Pfam" id="PF03372">
    <property type="entry name" value="Exo_endo_phos"/>
    <property type="match status" value="1"/>
</dbReference>
<feature type="domain" description="Endonuclease/exonuclease/phosphatase" evidence="2">
    <location>
        <begin position="353"/>
        <end position="628"/>
    </location>
</feature>
<keyword evidence="1" id="KW-0732">Signal</keyword>
<feature type="chain" id="PRO_5046110860" evidence="1">
    <location>
        <begin position="29"/>
        <end position="640"/>
    </location>
</feature>
<dbReference type="InterPro" id="IPR047971">
    <property type="entry name" value="ExeM-like"/>
</dbReference>
<evidence type="ECO:0000313" key="3">
    <source>
        <dbReference type="EMBL" id="MBP2375565.1"/>
    </source>
</evidence>
<dbReference type="NCBIfam" id="NF033681">
    <property type="entry name" value="ExeM_NucH_DNase"/>
    <property type="match status" value="1"/>
</dbReference>
<dbReference type="RefSeq" id="WP_209909397.1">
    <property type="nucleotide sequence ID" value="NZ_BAAAMI010000013.1"/>
</dbReference>
<dbReference type="CDD" id="cd10283">
    <property type="entry name" value="MnuA_DNase1-like"/>
    <property type="match status" value="1"/>
</dbReference>
<proteinExistence type="predicted"/>
<dbReference type="Gene3D" id="3.60.10.10">
    <property type="entry name" value="Endonuclease/exonuclease/phosphatase"/>
    <property type="match status" value="1"/>
</dbReference>
<evidence type="ECO:0000256" key="1">
    <source>
        <dbReference type="SAM" id="SignalP"/>
    </source>
</evidence>
<name>A0ABS4WH94_9MICC</name>
<dbReference type="PANTHER" id="PTHR42834">
    <property type="entry name" value="ENDONUCLEASE/EXONUCLEASE/PHOSPHATASE FAMILY PROTEIN (AFU_ORTHOLOGUE AFUA_3G09210)"/>
    <property type="match status" value="1"/>
</dbReference>
<dbReference type="EMBL" id="JAGIOE010000001">
    <property type="protein sequence ID" value="MBP2375565.1"/>
    <property type="molecule type" value="Genomic_DNA"/>
</dbReference>
<sequence>MKNRATIALATATLAASMAMGAMAPATADEAQTTSIEAIQGTGSASQMAGQQVTVRAVVTGAYAEGGIRGFYIQTAGSGAEVSPEGSSGIFVFSPGGVSEVAVGDHVQVTGTVSEYFGLTQISASASGVTVLTEPADAVKPLAIEIPSADSERERFESMLVDPQGQWTVADNYSLNQFGELTLAQGTSSILPGERTLRQATDAFAPGSAQALALEAENEQRALLLDDGATLNFLGASSNKSVPLPYISADKHVSVGAEATFTGPVIMDYRYDLWRFQPQGQVVGAEDADIPAAFARANDAEPADVGGNVSVGSFNVLNYFTTTGDQLSGCTYYTDRTGQPVTVRGGCDARGAANDANLQRQQAKIVSALNKFDADVVVLEEIENSARFGLDRDDALATLVGALNRAAGAQQWTYVPSPVAVPADEDVIRTAMIYKNDAVKPIDESVILDDAAFDNARDPLAQAFQRVGGNSNTRFLAVANHFKSKGSDPKDGSANADNGDGAGAWNAARVEQAKALVKFAEGLKKERNTNKVLLAGDFNSYSAEEPIQVLTQAGYVDLGASAPTRSYLFAGRTGSLDHILGSSEVAQHVTGKTIWNINATESVAYEYSRYNYNVAQLFSPDQFRSSDHDPVLVGLQLNKK</sequence>
<feature type="signal peptide" evidence="1">
    <location>
        <begin position="1"/>
        <end position="28"/>
    </location>
</feature>
<evidence type="ECO:0000313" key="4">
    <source>
        <dbReference type="Proteomes" id="UP000766570"/>
    </source>
</evidence>
<keyword evidence="4" id="KW-1185">Reference proteome</keyword>
<dbReference type="InterPro" id="IPR036691">
    <property type="entry name" value="Endo/exonu/phosph_ase_sf"/>
</dbReference>